<comment type="caution">
    <text evidence="2">The sequence shown here is derived from an EMBL/GenBank/DDBJ whole genome shotgun (WGS) entry which is preliminary data.</text>
</comment>
<organism evidence="2 3">
    <name type="scientific">Panicum miliaceum</name>
    <name type="common">Proso millet</name>
    <name type="synonym">Broomcorn millet</name>
    <dbReference type="NCBI Taxonomy" id="4540"/>
    <lineage>
        <taxon>Eukaryota</taxon>
        <taxon>Viridiplantae</taxon>
        <taxon>Streptophyta</taxon>
        <taxon>Embryophyta</taxon>
        <taxon>Tracheophyta</taxon>
        <taxon>Spermatophyta</taxon>
        <taxon>Magnoliopsida</taxon>
        <taxon>Liliopsida</taxon>
        <taxon>Poales</taxon>
        <taxon>Poaceae</taxon>
        <taxon>PACMAD clade</taxon>
        <taxon>Panicoideae</taxon>
        <taxon>Panicodae</taxon>
        <taxon>Paniceae</taxon>
        <taxon>Panicinae</taxon>
        <taxon>Panicum</taxon>
        <taxon>Panicum sect. Panicum</taxon>
    </lineage>
</organism>
<keyword evidence="1" id="KW-0732">Signal</keyword>
<dbReference type="EMBL" id="PQIB02000008">
    <property type="protein sequence ID" value="RLN05200.1"/>
    <property type="molecule type" value="Genomic_DNA"/>
</dbReference>
<feature type="signal peptide" evidence="1">
    <location>
        <begin position="1"/>
        <end position="22"/>
    </location>
</feature>
<name>A0A3L6RKX2_PANMI</name>
<keyword evidence="1" id="KW-0052">Apoplast</keyword>
<evidence type="ECO:0000313" key="3">
    <source>
        <dbReference type="Proteomes" id="UP000275267"/>
    </source>
</evidence>
<sequence length="178" mass="19224">MASYYSIAVLSMLDFFVSVGHALDEKKLQTTLYIKQRPAQDQRAVGTDTFVINWLIQDGPGAAANTICRAEGLTVLANPAKPLWATVMDLVFEGGRLTGSTIKVMGLLGGMNDAPVGQWSVMGGTGELTMARGIINYRLIQEGATRTFEICIYVYYTPKETIPACGGIASILELPTNK</sequence>
<comment type="subcellular location">
    <subcellularLocation>
        <location evidence="1">Secreted</location>
        <location evidence="1">Extracellular space</location>
        <location evidence="1">Apoplast</location>
    </subcellularLocation>
</comment>
<proteinExistence type="inferred from homology"/>
<reference evidence="3" key="1">
    <citation type="journal article" date="2019" name="Nat. Commun.">
        <title>The genome of broomcorn millet.</title>
        <authorList>
            <person name="Zou C."/>
            <person name="Miki D."/>
            <person name="Li D."/>
            <person name="Tang Q."/>
            <person name="Xiao L."/>
            <person name="Rajput S."/>
            <person name="Deng P."/>
            <person name="Jia W."/>
            <person name="Huang R."/>
            <person name="Zhang M."/>
            <person name="Sun Y."/>
            <person name="Hu J."/>
            <person name="Fu X."/>
            <person name="Schnable P.S."/>
            <person name="Li F."/>
            <person name="Zhang H."/>
            <person name="Feng B."/>
            <person name="Zhu X."/>
            <person name="Liu R."/>
            <person name="Schnable J.C."/>
            <person name="Zhu J.-K."/>
            <person name="Zhang H."/>
        </authorList>
    </citation>
    <scope>NUCLEOTIDE SEQUENCE [LARGE SCALE GENOMIC DNA]</scope>
</reference>
<evidence type="ECO:0000313" key="2">
    <source>
        <dbReference type="EMBL" id="RLN05200.1"/>
    </source>
</evidence>
<dbReference type="InterPro" id="IPR004265">
    <property type="entry name" value="Dirigent"/>
</dbReference>
<accession>A0A3L6RKX2</accession>
<comment type="similarity">
    <text evidence="1">Belongs to the plant dirigent protein family.</text>
</comment>
<feature type="chain" id="PRO_5017855975" description="Dirigent protein" evidence="1">
    <location>
        <begin position="23"/>
        <end position="178"/>
    </location>
</feature>
<gene>
    <name evidence="2" type="ORF">C2845_PM13G06930</name>
</gene>
<comment type="function">
    <text evidence="1">Dirigent proteins impart stereoselectivity on the phenoxy radical-coupling reaction, yielding optically active lignans from two molecules of coniferyl alcohol in the biosynthesis of lignans, flavonolignans, and alkaloids and thus plays a central role in plant secondary metabolism.</text>
</comment>
<keyword evidence="1" id="KW-0964">Secreted</keyword>
<dbReference type="PANTHER" id="PTHR21495">
    <property type="entry name" value="NUCLEOPORIN-RELATED"/>
    <property type="match status" value="1"/>
</dbReference>
<dbReference type="AlphaFoldDB" id="A0A3L6RKX2"/>
<dbReference type="Pfam" id="PF03018">
    <property type="entry name" value="Dirigent"/>
    <property type="match status" value="1"/>
</dbReference>
<protein>
    <recommendedName>
        <fullName evidence="1">Dirigent protein</fullName>
    </recommendedName>
</protein>
<keyword evidence="3" id="KW-1185">Reference proteome</keyword>
<dbReference type="GO" id="GO:0048046">
    <property type="term" value="C:apoplast"/>
    <property type="evidence" value="ECO:0007669"/>
    <property type="project" value="UniProtKB-SubCell"/>
</dbReference>
<dbReference type="Proteomes" id="UP000275267">
    <property type="component" value="Unassembled WGS sequence"/>
</dbReference>
<comment type="subunit">
    <text evidence="1">Homodimer.</text>
</comment>
<dbReference type="OrthoDB" id="602353at2759"/>
<evidence type="ECO:0000256" key="1">
    <source>
        <dbReference type="RuleBase" id="RU363099"/>
    </source>
</evidence>